<feature type="domain" description="SCP" evidence="2">
    <location>
        <begin position="49"/>
        <end position="181"/>
    </location>
</feature>
<dbReference type="Gene3D" id="3.40.33.10">
    <property type="entry name" value="CAP"/>
    <property type="match status" value="3"/>
</dbReference>
<evidence type="ECO:0000259" key="2">
    <source>
        <dbReference type="SMART" id="SM00198"/>
    </source>
</evidence>
<keyword evidence="1" id="KW-0732">Signal</keyword>
<dbReference type="AlphaFoldDB" id="A0A1B6DXP4"/>
<dbReference type="FunFam" id="3.40.33.10:FF:000010">
    <property type="entry name" value="Predicted protein"/>
    <property type="match status" value="1"/>
</dbReference>
<dbReference type="EMBL" id="GEDC01006858">
    <property type="protein sequence ID" value="JAS30440.1"/>
    <property type="molecule type" value="Transcribed_RNA"/>
</dbReference>
<feature type="signal peptide" evidence="1">
    <location>
        <begin position="1"/>
        <end position="21"/>
    </location>
</feature>
<dbReference type="Pfam" id="PF00188">
    <property type="entry name" value="CAP"/>
    <property type="match status" value="3"/>
</dbReference>
<feature type="domain" description="SCP" evidence="2">
    <location>
        <begin position="224"/>
        <end position="355"/>
    </location>
</feature>
<dbReference type="InterPro" id="IPR035940">
    <property type="entry name" value="CAP_sf"/>
</dbReference>
<evidence type="ECO:0000313" key="3">
    <source>
        <dbReference type="EMBL" id="JAS30440.1"/>
    </source>
</evidence>
<protein>
    <recommendedName>
        <fullName evidence="2">SCP domain-containing protein</fullName>
    </recommendedName>
</protein>
<dbReference type="PROSITE" id="PS01010">
    <property type="entry name" value="CRISP_2"/>
    <property type="match status" value="2"/>
</dbReference>
<organism evidence="3">
    <name type="scientific">Clastoptera arizonana</name>
    <name type="common">Arizona spittle bug</name>
    <dbReference type="NCBI Taxonomy" id="38151"/>
    <lineage>
        <taxon>Eukaryota</taxon>
        <taxon>Metazoa</taxon>
        <taxon>Ecdysozoa</taxon>
        <taxon>Arthropoda</taxon>
        <taxon>Hexapoda</taxon>
        <taxon>Insecta</taxon>
        <taxon>Pterygota</taxon>
        <taxon>Neoptera</taxon>
        <taxon>Paraneoptera</taxon>
        <taxon>Hemiptera</taxon>
        <taxon>Auchenorrhyncha</taxon>
        <taxon>Cercopoidea</taxon>
        <taxon>Clastopteridae</taxon>
        <taxon>Clastoptera</taxon>
    </lineage>
</organism>
<sequence length="604" mass="69566">MRFSWCIVLSVAFTTCYFVKAEDNSITTEQPETETGVTIKQEDDDTLQKFYQEVLNAHNKVRKEHGVPPLELKDELTEKSQSWAIHLAKKNIIENSFSEYSENIYGESTNAKRNATAVVKFWSDKMKFYKPGKLNVDDWWNAAPFTQIIWAKSKYLGVGMSENDDFRFVVCFYDPPGNLIDQDPLEKEDDSLPLAPENTFYILPGGMFLEGNENENLTHSIKENFIVDVLEAHNQFRSLHGVETLQLQDDLTMESQAWADHLAETNTFEHSSSNHGENIYKEPIFFERNGTTPVKFWYDEIQFYKFGKEPDNWQKVGHFTQLIWADTRYVGVGIAENKYYRFIVCNYDPRGNIVNLTNYEDLIPAVESENLVEGDVINEDDKENEVILQDFRNKIVDEHNKLRAMHQVLPLHLKNELNDASQKWAEYLASHNFLAHNSTVYGENIYVSSTDSKLNATAAVMYWYNKNKLYDFTKGPEDWISIEDFTQLLWTETKFLGVGMAENEKLRYIVCNYDPRGNILGLNDYSKLLPPIRRYHSVLDGMITHDTGIEDAGVDTKPFVDNDSASEKESTNNTMKVDLEGVLNATSGPEVLENLSTIFHTDED</sequence>
<name>A0A1B6DXP4_9HEMI</name>
<dbReference type="SUPFAM" id="SSF55797">
    <property type="entry name" value="PR-1-like"/>
    <property type="match status" value="3"/>
</dbReference>
<dbReference type="InterPro" id="IPR001283">
    <property type="entry name" value="CRISP-related"/>
</dbReference>
<gene>
    <name evidence="3" type="ORF">g.9186</name>
</gene>
<dbReference type="PROSITE" id="PS01009">
    <property type="entry name" value="CRISP_1"/>
    <property type="match status" value="1"/>
</dbReference>
<accession>A0A1B6DXP4</accession>
<proteinExistence type="predicted"/>
<dbReference type="CDD" id="cd05382">
    <property type="entry name" value="CAP_GAPR1-like"/>
    <property type="match status" value="3"/>
</dbReference>
<dbReference type="InterPro" id="IPR034113">
    <property type="entry name" value="SCP_GAPR1-like"/>
</dbReference>
<dbReference type="InterPro" id="IPR014044">
    <property type="entry name" value="CAP_dom"/>
</dbReference>
<dbReference type="SMART" id="SM00198">
    <property type="entry name" value="SCP"/>
    <property type="match status" value="3"/>
</dbReference>
<dbReference type="PANTHER" id="PTHR10334">
    <property type="entry name" value="CYSTEINE-RICH SECRETORY PROTEIN-RELATED"/>
    <property type="match status" value="1"/>
</dbReference>
<evidence type="ECO:0000256" key="1">
    <source>
        <dbReference type="SAM" id="SignalP"/>
    </source>
</evidence>
<feature type="chain" id="PRO_5008581761" description="SCP domain-containing protein" evidence="1">
    <location>
        <begin position="22"/>
        <end position="604"/>
    </location>
</feature>
<reference evidence="3" key="1">
    <citation type="submission" date="2015-12" db="EMBL/GenBank/DDBJ databases">
        <title>De novo transcriptome assembly of four potential Pierce s Disease insect vectors from Arizona vineyards.</title>
        <authorList>
            <person name="Tassone E.E."/>
        </authorList>
    </citation>
    <scope>NUCLEOTIDE SEQUENCE</scope>
</reference>
<dbReference type="GO" id="GO:0005576">
    <property type="term" value="C:extracellular region"/>
    <property type="evidence" value="ECO:0007669"/>
    <property type="project" value="UniProtKB-SubCell"/>
</dbReference>
<dbReference type="InterPro" id="IPR018244">
    <property type="entry name" value="Allrgn_V5/Tpx1_CS"/>
</dbReference>
<dbReference type="PRINTS" id="PR00837">
    <property type="entry name" value="V5TPXLIKE"/>
</dbReference>
<feature type="domain" description="SCP" evidence="2">
    <location>
        <begin position="390"/>
        <end position="521"/>
    </location>
</feature>